<accession>A0A841BW47</accession>
<dbReference type="AlphaFoldDB" id="A0A841BW47"/>
<dbReference type="SMART" id="SM00327">
    <property type="entry name" value="VWA"/>
    <property type="match status" value="1"/>
</dbReference>
<proteinExistence type="predicted"/>
<name>A0A841BW47_9ACTN</name>
<reference evidence="2 3" key="1">
    <citation type="submission" date="2020-08" db="EMBL/GenBank/DDBJ databases">
        <title>Sequencing the genomes of 1000 actinobacteria strains.</title>
        <authorList>
            <person name="Klenk H.-P."/>
        </authorList>
    </citation>
    <scope>NUCLEOTIDE SEQUENCE [LARGE SCALE GENOMIC DNA]</scope>
    <source>
        <strain evidence="2 3">DSM 45362</strain>
    </source>
</reference>
<dbReference type="InterPro" id="IPR036465">
    <property type="entry name" value="vWFA_dom_sf"/>
</dbReference>
<dbReference type="SUPFAM" id="SSF53300">
    <property type="entry name" value="vWA-like"/>
    <property type="match status" value="1"/>
</dbReference>
<evidence type="ECO:0000313" key="3">
    <source>
        <dbReference type="Proteomes" id="UP000587527"/>
    </source>
</evidence>
<dbReference type="Gene3D" id="3.40.50.410">
    <property type="entry name" value="von Willebrand factor, type A domain"/>
    <property type="match status" value="1"/>
</dbReference>
<sequence>MSSEIDGPVQGAEAERLRRWRLALGGEPGADGTGVGLSGNDAGVDAALAALYRSSEGQQSGGRSAGLGASAPSMARWLGDIRRYFPSTVVQVMQTDAIERLNLTRLLLEPEMLEAVEPDVHLVGTLLSLNRAMPEKTKQTARQVVRAVVEQVEKRIAQRTRTAITGALNRSARISRPRHADIDWNRTIKANLKHYQAEYSTIVPERLVGYGRKIRSVQRDIVLCVDQSGSMAASVVYSSIFAAVLASMRSVRTSLVVFDTAVVDLTPQLQDPVEVLFGTQLGGGTDINRAIAYGQTLITRPRDSIFVLISDLYEGGVRDEMLRRVAAMLAAGVQVIVLLALSDEGAPAYDRDNAAALAALGVPAFACSPDAFPDLIAAAIERRPLPVPAA</sequence>
<keyword evidence="3" id="KW-1185">Reference proteome</keyword>
<evidence type="ECO:0000259" key="1">
    <source>
        <dbReference type="SMART" id="SM00327"/>
    </source>
</evidence>
<protein>
    <submittedName>
        <fullName evidence="2">Mg-chelatase subunit ChlD</fullName>
    </submittedName>
</protein>
<dbReference type="PANTHER" id="PTHR30634:SF16">
    <property type="entry name" value="OUTER-MEMBRANE LIPOPROTEIN LOLB"/>
    <property type="match status" value="1"/>
</dbReference>
<dbReference type="EMBL" id="JACHMN010000002">
    <property type="protein sequence ID" value="MBB5870961.1"/>
    <property type="molecule type" value="Genomic_DNA"/>
</dbReference>
<dbReference type="CDD" id="cd01462">
    <property type="entry name" value="VWA_YIEM_type"/>
    <property type="match status" value="1"/>
</dbReference>
<feature type="domain" description="VWFA" evidence="1">
    <location>
        <begin position="218"/>
        <end position="380"/>
    </location>
</feature>
<dbReference type="InterPro" id="IPR002035">
    <property type="entry name" value="VWF_A"/>
</dbReference>
<dbReference type="InterPro" id="IPR050458">
    <property type="entry name" value="LolB"/>
</dbReference>
<evidence type="ECO:0000313" key="2">
    <source>
        <dbReference type="EMBL" id="MBB5870961.1"/>
    </source>
</evidence>
<dbReference type="Proteomes" id="UP000587527">
    <property type="component" value="Unassembled WGS sequence"/>
</dbReference>
<dbReference type="InterPro" id="IPR008912">
    <property type="entry name" value="Uncharacterised_CoxE"/>
</dbReference>
<organism evidence="2 3">
    <name type="scientific">Allocatelliglobosispora scoriae</name>
    <dbReference type="NCBI Taxonomy" id="643052"/>
    <lineage>
        <taxon>Bacteria</taxon>
        <taxon>Bacillati</taxon>
        <taxon>Actinomycetota</taxon>
        <taxon>Actinomycetes</taxon>
        <taxon>Micromonosporales</taxon>
        <taxon>Micromonosporaceae</taxon>
        <taxon>Allocatelliglobosispora</taxon>
    </lineage>
</organism>
<dbReference type="PANTHER" id="PTHR30634">
    <property type="entry name" value="OUTER MEMBRANE LOLAB LIPOPROTEIN INSERTION APPARATUS"/>
    <property type="match status" value="1"/>
</dbReference>
<gene>
    <name evidence="2" type="ORF">F4553_004340</name>
</gene>
<dbReference type="RefSeq" id="WP_184838702.1">
    <property type="nucleotide sequence ID" value="NZ_JACHMN010000002.1"/>
</dbReference>
<comment type="caution">
    <text evidence="2">The sequence shown here is derived from an EMBL/GenBank/DDBJ whole genome shotgun (WGS) entry which is preliminary data.</text>
</comment>
<dbReference type="Pfam" id="PF05762">
    <property type="entry name" value="VWA_CoxE"/>
    <property type="match status" value="1"/>
</dbReference>